<accession>A0AAV4V9T8</accession>
<sequence>MLKMRRVLIPPPDTDLANLQEFLGSWQVLITDEDKFRISFTQRRPTICFGLLSLNFAATLQTRRHSTVCFFNEASTVCINAGYTDNKNIGTLVLVAASQNVPPTDNRRNIVPTLAHRRVFTSPEDEAGNVIQVNKCLS</sequence>
<dbReference type="EMBL" id="BPLR01014187">
    <property type="protein sequence ID" value="GIY67015.1"/>
    <property type="molecule type" value="Genomic_DNA"/>
</dbReference>
<keyword evidence="2" id="KW-1185">Reference proteome</keyword>
<reference evidence="1 2" key="1">
    <citation type="submission" date="2021-06" db="EMBL/GenBank/DDBJ databases">
        <title>Caerostris extrusa draft genome.</title>
        <authorList>
            <person name="Kono N."/>
            <person name="Arakawa K."/>
        </authorList>
    </citation>
    <scope>NUCLEOTIDE SEQUENCE [LARGE SCALE GENOMIC DNA]</scope>
</reference>
<gene>
    <name evidence="1" type="ORF">CEXT_83991</name>
</gene>
<protein>
    <submittedName>
        <fullName evidence="1">Uncharacterized protein</fullName>
    </submittedName>
</protein>
<comment type="caution">
    <text evidence="1">The sequence shown here is derived from an EMBL/GenBank/DDBJ whole genome shotgun (WGS) entry which is preliminary data.</text>
</comment>
<proteinExistence type="predicted"/>
<name>A0AAV4V9T8_CAEEX</name>
<dbReference type="AlphaFoldDB" id="A0AAV4V9T8"/>
<organism evidence="1 2">
    <name type="scientific">Caerostris extrusa</name>
    <name type="common">Bark spider</name>
    <name type="synonym">Caerostris bankana</name>
    <dbReference type="NCBI Taxonomy" id="172846"/>
    <lineage>
        <taxon>Eukaryota</taxon>
        <taxon>Metazoa</taxon>
        <taxon>Ecdysozoa</taxon>
        <taxon>Arthropoda</taxon>
        <taxon>Chelicerata</taxon>
        <taxon>Arachnida</taxon>
        <taxon>Araneae</taxon>
        <taxon>Araneomorphae</taxon>
        <taxon>Entelegynae</taxon>
        <taxon>Araneoidea</taxon>
        <taxon>Araneidae</taxon>
        <taxon>Caerostris</taxon>
    </lineage>
</organism>
<dbReference type="Proteomes" id="UP001054945">
    <property type="component" value="Unassembled WGS sequence"/>
</dbReference>
<evidence type="ECO:0000313" key="2">
    <source>
        <dbReference type="Proteomes" id="UP001054945"/>
    </source>
</evidence>
<evidence type="ECO:0000313" key="1">
    <source>
        <dbReference type="EMBL" id="GIY67015.1"/>
    </source>
</evidence>